<name>A0A1X7T6T1_AMPQE</name>
<accession>A0A1X7T6T1</accession>
<evidence type="ECO:0000313" key="2">
    <source>
        <dbReference type="EnsemblMetazoa" id="Aqu2.1.10223_001"/>
    </source>
</evidence>
<organism evidence="2">
    <name type="scientific">Amphimedon queenslandica</name>
    <name type="common">Sponge</name>
    <dbReference type="NCBI Taxonomy" id="400682"/>
    <lineage>
        <taxon>Eukaryota</taxon>
        <taxon>Metazoa</taxon>
        <taxon>Porifera</taxon>
        <taxon>Demospongiae</taxon>
        <taxon>Heteroscleromorpha</taxon>
        <taxon>Haplosclerida</taxon>
        <taxon>Niphatidae</taxon>
        <taxon>Amphimedon</taxon>
    </lineage>
</organism>
<feature type="chain" id="PRO_5010879095" evidence="1">
    <location>
        <begin position="20"/>
        <end position="152"/>
    </location>
</feature>
<evidence type="ECO:0000256" key="1">
    <source>
        <dbReference type="SAM" id="SignalP"/>
    </source>
</evidence>
<proteinExistence type="predicted"/>
<protein>
    <submittedName>
        <fullName evidence="2">Uncharacterized protein</fullName>
    </submittedName>
</protein>
<dbReference type="AlphaFoldDB" id="A0A1X7T6T1"/>
<dbReference type="EnsemblMetazoa" id="Aqu2.1.10223_001">
    <property type="protein sequence ID" value="Aqu2.1.10223_001"/>
    <property type="gene ID" value="Aqu2.1.10223"/>
</dbReference>
<feature type="signal peptide" evidence="1">
    <location>
        <begin position="1"/>
        <end position="19"/>
    </location>
</feature>
<sequence length="152" mass="17689">MKILLVTQILLYIARVEFASRLLQNWTKVHVRVFCPLSSYYQSKSLKQCYRNNELLKKRKYEQRIREVEHGCFSPLVFSTSGGFGPVSALFIKRLATLHSEKFQRSYSVTINLIRCRYSFAILKATIRCLRGSRSGMRSFDSNDFCRAISEA</sequence>
<keyword evidence="1" id="KW-0732">Signal</keyword>
<dbReference type="InParanoid" id="A0A1X7T6T1"/>
<reference evidence="2" key="1">
    <citation type="submission" date="2017-05" db="UniProtKB">
        <authorList>
            <consortium name="EnsemblMetazoa"/>
        </authorList>
    </citation>
    <scope>IDENTIFICATION</scope>
</reference>